<evidence type="ECO:0000313" key="1">
    <source>
        <dbReference type="EMBL" id="MFC4634860.1"/>
    </source>
</evidence>
<organism evidence="1 2">
    <name type="scientific">Dokdonia ponticola</name>
    <dbReference type="NCBI Taxonomy" id="2041041"/>
    <lineage>
        <taxon>Bacteria</taxon>
        <taxon>Pseudomonadati</taxon>
        <taxon>Bacteroidota</taxon>
        <taxon>Flavobacteriia</taxon>
        <taxon>Flavobacteriales</taxon>
        <taxon>Flavobacteriaceae</taxon>
        <taxon>Dokdonia</taxon>
    </lineage>
</organism>
<dbReference type="EMBL" id="JBHSFV010000008">
    <property type="protein sequence ID" value="MFC4634860.1"/>
    <property type="molecule type" value="Genomic_DNA"/>
</dbReference>
<dbReference type="Proteomes" id="UP001596043">
    <property type="component" value="Unassembled WGS sequence"/>
</dbReference>
<dbReference type="RefSeq" id="WP_379979535.1">
    <property type="nucleotide sequence ID" value="NZ_JBHSFV010000008.1"/>
</dbReference>
<proteinExistence type="predicted"/>
<evidence type="ECO:0000313" key="2">
    <source>
        <dbReference type="Proteomes" id="UP001596043"/>
    </source>
</evidence>
<name>A0ABV9HYL0_9FLAO</name>
<accession>A0ABV9HYL0</accession>
<gene>
    <name evidence="1" type="ORF">ACFO3O_13145</name>
</gene>
<reference evidence="2" key="1">
    <citation type="journal article" date="2019" name="Int. J. Syst. Evol. Microbiol.">
        <title>The Global Catalogue of Microorganisms (GCM) 10K type strain sequencing project: providing services to taxonomists for standard genome sequencing and annotation.</title>
        <authorList>
            <consortium name="The Broad Institute Genomics Platform"/>
            <consortium name="The Broad Institute Genome Sequencing Center for Infectious Disease"/>
            <person name="Wu L."/>
            <person name="Ma J."/>
        </authorList>
    </citation>
    <scope>NUCLEOTIDE SEQUENCE [LARGE SCALE GENOMIC DNA]</scope>
    <source>
        <strain evidence="2">YJ-61-S</strain>
    </source>
</reference>
<comment type="caution">
    <text evidence="1">The sequence shown here is derived from an EMBL/GenBank/DDBJ whole genome shotgun (WGS) entry which is preliminary data.</text>
</comment>
<protein>
    <submittedName>
        <fullName evidence="1">Uncharacterized protein</fullName>
    </submittedName>
</protein>
<keyword evidence="2" id="KW-1185">Reference proteome</keyword>
<sequence length="98" mass="11214">MTEIINQVFSIQEKTTKAEITPLQRNLDRILYEFEQMGYQVINPQGTVYKNEMTDVEAKIAGDLRKDSKITKVLKPIIYKKNDTGALQLVQKGIVIVD</sequence>